<keyword evidence="4 8" id="KW-0732">Signal</keyword>
<evidence type="ECO:0000313" key="11">
    <source>
        <dbReference type="Proteomes" id="UP000002279"/>
    </source>
</evidence>
<keyword evidence="2" id="KW-0217">Developmental protein</keyword>
<dbReference type="Pfam" id="PF23334">
    <property type="entry name" value="VWC2L_2nd"/>
    <property type="match status" value="2"/>
</dbReference>
<dbReference type="InterPro" id="IPR045717">
    <property type="entry name" value="CHRDL1/2"/>
</dbReference>
<dbReference type="eggNOG" id="ENOG502QQFQ">
    <property type="taxonomic scope" value="Eukaryota"/>
</dbReference>
<dbReference type="PROSITE" id="PS50184">
    <property type="entry name" value="VWFC_2"/>
    <property type="match status" value="3"/>
</dbReference>
<feature type="chain" id="PRO_5028438234" evidence="8">
    <location>
        <begin position="30"/>
        <end position="426"/>
    </location>
</feature>
<evidence type="ECO:0000256" key="8">
    <source>
        <dbReference type="SAM" id="SignalP"/>
    </source>
</evidence>
<dbReference type="GO" id="GO:0030154">
    <property type="term" value="P:cell differentiation"/>
    <property type="evidence" value="ECO:0000318"/>
    <property type="project" value="GO_Central"/>
</dbReference>
<dbReference type="PANTHER" id="PTHR46303:SF3">
    <property type="entry name" value="CHORDIN-LIKE PROTEIN 2"/>
    <property type="match status" value="1"/>
</dbReference>
<dbReference type="PANTHER" id="PTHR46303">
    <property type="entry name" value="VWFC DOMAIN-CONTAINING PROTEIN"/>
    <property type="match status" value="1"/>
</dbReference>
<gene>
    <name evidence="10" type="primary">CHRDL2</name>
</gene>
<dbReference type="InParanoid" id="F7C1T6"/>
<accession>F7C1T6</accession>
<feature type="domain" description="VWFC" evidence="9">
    <location>
        <begin position="246"/>
        <end position="311"/>
    </location>
</feature>
<dbReference type="Pfam" id="PF19548">
    <property type="entry name" value="CHRDL_1_2_C"/>
    <property type="match status" value="1"/>
</dbReference>
<dbReference type="PROSITE" id="PS01208">
    <property type="entry name" value="VWFC_1"/>
    <property type="match status" value="1"/>
</dbReference>
<feature type="compositionally biased region" description="Basic and acidic residues" evidence="7">
    <location>
        <begin position="198"/>
        <end position="209"/>
    </location>
</feature>
<feature type="region of interest" description="Disordered" evidence="7">
    <location>
        <begin position="184"/>
        <end position="233"/>
    </location>
</feature>
<reference evidence="10" key="2">
    <citation type="submission" date="2025-08" db="UniProtKB">
        <authorList>
            <consortium name="Ensembl"/>
        </authorList>
    </citation>
    <scope>IDENTIFICATION</scope>
    <source>
        <strain evidence="10">Glennie</strain>
    </source>
</reference>
<feature type="domain" description="VWFC" evidence="9">
    <location>
        <begin position="33"/>
        <end position="98"/>
    </location>
</feature>
<evidence type="ECO:0000256" key="2">
    <source>
        <dbReference type="ARBA" id="ARBA00022473"/>
    </source>
</evidence>
<dbReference type="Ensembl" id="ENSOANT00000024134.3">
    <property type="protein sequence ID" value="ENSOANP00000024130.3"/>
    <property type="gene ID" value="ENSOANG00000015335.3"/>
</dbReference>
<evidence type="ECO:0000256" key="5">
    <source>
        <dbReference type="ARBA" id="ARBA00022737"/>
    </source>
</evidence>
<dbReference type="InterPro" id="IPR045716">
    <property type="entry name" value="CHRDL_1/2_C"/>
</dbReference>
<dbReference type="HOGENOM" id="CLU_1528574_0_0_1"/>
<dbReference type="InterPro" id="IPR001007">
    <property type="entry name" value="VWF_dom"/>
</dbReference>
<dbReference type="FunFam" id="2.10.70.10:FF:000005">
    <property type="entry name" value="Chordin-like 1, isoform CRA_c"/>
    <property type="match status" value="1"/>
</dbReference>
<reference evidence="10" key="3">
    <citation type="submission" date="2025-09" db="UniProtKB">
        <authorList>
            <consortium name="Ensembl"/>
        </authorList>
    </citation>
    <scope>IDENTIFICATION</scope>
    <source>
        <strain evidence="10">Glennie</strain>
    </source>
</reference>
<dbReference type="STRING" id="9258.ENSOANP00000024130"/>
<dbReference type="Gene3D" id="2.10.70.10">
    <property type="entry name" value="Complement Module, domain 1"/>
    <property type="match status" value="1"/>
</dbReference>
<evidence type="ECO:0000313" key="10">
    <source>
        <dbReference type="Ensembl" id="ENSOANP00000024130.3"/>
    </source>
</evidence>
<dbReference type="Pfam" id="PF00093">
    <property type="entry name" value="VWC"/>
    <property type="match status" value="1"/>
</dbReference>
<protein>
    <submittedName>
        <fullName evidence="10">Chordin like 2</fullName>
    </submittedName>
</protein>
<feature type="domain" description="VWFC" evidence="9">
    <location>
        <begin position="111"/>
        <end position="177"/>
    </location>
</feature>
<keyword evidence="3" id="KW-0964">Secreted</keyword>
<keyword evidence="11" id="KW-1185">Reference proteome</keyword>
<evidence type="ECO:0000259" key="9">
    <source>
        <dbReference type="PROSITE" id="PS50184"/>
    </source>
</evidence>
<dbReference type="AlphaFoldDB" id="F7C1T6"/>
<evidence type="ECO:0000256" key="1">
    <source>
        <dbReference type="ARBA" id="ARBA00004613"/>
    </source>
</evidence>
<proteinExistence type="predicted"/>
<dbReference type="Proteomes" id="UP000002279">
    <property type="component" value="Chromosome 2"/>
</dbReference>
<feature type="signal peptide" evidence="8">
    <location>
        <begin position="1"/>
        <end position="29"/>
    </location>
</feature>
<reference evidence="10 11" key="1">
    <citation type="journal article" date="2008" name="Nature">
        <title>Genome analysis of the platypus reveals unique signatures of evolution.</title>
        <authorList>
            <person name="Warren W.C."/>
            <person name="Hillier L.W."/>
            <person name="Marshall Graves J.A."/>
            <person name="Birney E."/>
            <person name="Ponting C.P."/>
            <person name="Grutzner F."/>
            <person name="Belov K."/>
            <person name="Miller W."/>
            <person name="Clarke L."/>
            <person name="Chinwalla A.T."/>
            <person name="Yang S.P."/>
            <person name="Heger A."/>
            <person name="Locke D.P."/>
            <person name="Miethke P."/>
            <person name="Waters P.D."/>
            <person name="Veyrunes F."/>
            <person name="Fulton L."/>
            <person name="Fulton B."/>
            <person name="Graves T."/>
            <person name="Wallis J."/>
            <person name="Puente X.S."/>
            <person name="Lopez-Otin C."/>
            <person name="Ordonez G.R."/>
            <person name="Eichler E.E."/>
            <person name="Chen L."/>
            <person name="Cheng Z."/>
            <person name="Deakin J.E."/>
            <person name="Alsop A."/>
            <person name="Thompson K."/>
            <person name="Kirby P."/>
            <person name="Papenfuss A.T."/>
            <person name="Wakefield M.J."/>
            <person name="Olender T."/>
            <person name="Lancet D."/>
            <person name="Huttley G.A."/>
            <person name="Smit A.F."/>
            <person name="Pask A."/>
            <person name="Temple-Smith P."/>
            <person name="Batzer M.A."/>
            <person name="Walker J.A."/>
            <person name="Konkel M.K."/>
            <person name="Harris R.S."/>
            <person name="Whittington C.M."/>
            <person name="Wong E.S."/>
            <person name="Gemmell N.J."/>
            <person name="Buschiazzo E."/>
            <person name="Vargas Jentzsch I.M."/>
            <person name="Merkel A."/>
            <person name="Schmitz J."/>
            <person name="Zemann A."/>
            <person name="Churakov G."/>
            <person name="Kriegs J.O."/>
            <person name="Brosius J."/>
            <person name="Murchison E.P."/>
            <person name="Sachidanandam R."/>
            <person name="Smith C."/>
            <person name="Hannon G.J."/>
            <person name="Tsend-Ayush E."/>
            <person name="McMillan D."/>
            <person name="Attenborough R."/>
            <person name="Rens W."/>
            <person name="Ferguson-Smith M."/>
            <person name="Lefevre C.M."/>
            <person name="Sharp J.A."/>
            <person name="Nicholas K.R."/>
            <person name="Ray D.A."/>
            <person name="Kube M."/>
            <person name="Reinhardt R."/>
            <person name="Pringle T.H."/>
            <person name="Taylor J."/>
            <person name="Jones R.C."/>
            <person name="Nixon B."/>
            <person name="Dacheux J.L."/>
            <person name="Niwa H."/>
            <person name="Sekita Y."/>
            <person name="Huang X."/>
            <person name="Stark A."/>
            <person name="Kheradpour P."/>
            <person name="Kellis M."/>
            <person name="Flicek P."/>
            <person name="Chen Y."/>
            <person name="Webber C."/>
            <person name="Hardison R."/>
            <person name="Nelson J."/>
            <person name="Hallsworth-Pepin K."/>
            <person name="Delehaunty K."/>
            <person name="Markovic C."/>
            <person name="Minx P."/>
            <person name="Feng Y."/>
            <person name="Kremitzki C."/>
            <person name="Mitreva M."/>
            <person name="Glasscock J."/>
            <person name="Wylie T."/>
            <person name="Wohldmann P."/>
            <person name="Thiru P."/>
            <person name="Nhan M.N."/>
            <person name="Pohl C.S."/>
            <person name="Smith S.M."/>
            <person name="Hou S."/>
            <person name="Nefedov M."/>
            <person name="de Jong P.J."/>
            <person name="Renfree M.B."/>
            <person name="Mardis E.R."/>
            <person name="Wilson R.K."/>
        </authorList>
    </citation>
    <scope>NUCLEOTIDE SEQUENCE [LARGE SCALE GENOMIC DNA]</scope>
    <source>
        <strain evidence="10 11">Glennie</strain>
    </source>
</reference>
<comment type="subcellular location">
    <subcellularLocation>
        <location evidence="1">Secreted</location>
    </subcellularLocation>
</comment>
<evidence type="ECO:0000256" key="4">
    <source>
        <dbReference type="ARBA" id="ARBA00022729"/>
    </source>
</evidence>
<dbReference type="GO" id="GO:0005576">
    <property type="term" value="C:extracellular region"/>
    <property type="evidence" value="ECO:0007669"/>
    <property type="project" value="UniProtKB-SubCell"/>
</dbReference>
<sequence>MIAELREVSFLLGFSVLLIASEIQARARARPDKFCLFRGKRYSPGESWHPYLEPHGLMYCLRCTCSENTHVSCSQIHCPPIHCASPVTEPQRCCPRCADPPLPSGLRAPLKLCQYNGTTYQPGATFSEPEAFPSRQSNQCVQCSCTEGQIYCALMTCPEPGCSSPLPGPGSCCPACQDRTGEKSAEEEPMESPRGVRRPQDPCPREASGRRALGSTSPAPGLGPPPFKQKGGSTTVRIVLKEKPKKACAYNGRTYSHGEVWHPAFRSFGSLPCILCTCQDGSQTCQRVTCPLEYPCKDPERVEGKCCKICPEDRAKPNEEEINSTKCPKRPSRVPTHALTSATPEVRPQVLPEKERTEEVEVFVWKLVKGIFHLMQIKKGKKEEFQQEDQSSWTLPQTNEGHWNILRAQAPELRMTASPEEETKNL</sequence>
<dbReference type="GO" id="GO:0030514">
    <property type="term" value="P:negative regulation of BMP signaling pathway"/>
    <property type="evidence" value="ECO:0000318"/>
    <property type="project" value="GO_Central"/>
</dbReference>
<name>F7C1T6_ORNAN</name>
<dbReference type="GeneTree" id="ENSGT00940000161241"/>
<dbReference type="FunCoup" id="F7C1T6">
    <property type="interactions" value="182"/>
</dbReference>
<dbReference type="Bgee" id="ENSOANG00000015335">
    <property type="expression patterns" value="Expressed in ovary and 1 other cell type or tissue"/>
</dbReference>
<dbReference type="SUPFAM" id="SSF57603">
    <property type="entry name" value="FnI-like domain"/>
    <property type="match status" value="3"/>
</dbReference>
<keyword evidence="5" id="KW-0677">Repeat</keyword>
<evidence type="ECO:0000256" key="3">
    <source>
        <dbReference type="ARBA" id="ARBA00022525"/>
    </source>
</evidence>
<organism evidence="10 11">
    <name type="scientific">Ornithorhynchus anatinus</name>
    <name type="common">Duckbill platypus</name>
    <dbReference type="NCBI Taxonomy" id="9258"/>
    <lineage>
        <taxon>Eukaryota</taxon>
        <taxon>Metazoa</taxon>
        <taxon>Chordata</taxon>
        <taxon>Craniata</taxon>
        <taxon>Vertebrata</taxon>
        <taxon>Euteleostomi</taxon>
        <taxon>Mammalia</taxon>
        <taxon>Monotremata</taxon>
        <taxon>Ornithorhynchidae</taxon>
        <taxon>Ornithorhynchus</taxon>
    </lineage>
</organism>
<evidence type="ECO:0000256" key="7">
    <source>
        <dbReference type="SAM" id="MobiDB-lite"/>
    </source>
</evidence>
<dbReference type="Gene3D" id="6.20.200.20">
    <property type="match status" value="2"/>
</dbReference>
<dbReference type="SMART" id="SM00214">
    <property type="entry name" value="VWC"/>
    <property type="match status" value="3"/>
</dbReference>
<dbReference type="OMA" id="HGKRYAP"/>
<dbReference type="GO" id="GO:0048731">
    <property type="term" value="P:system development"/>
    <property type="evidence" value="ECO:0007669"/>
    <property type="project" value="UniProtKB-ARBA"/>
</dbReference>
<keyword evidence="6" id="KW-0325">Glycoprotein</keyword>
<evidence type="ECO:0000256" key="6">
    <source>
        <dbReference type="ARBA" id="ARBA00023180"/>
    </source>
</evidence>
<dbReference type="GO" id="GO:0036122">
    <property type="term" value="F:BMP binding"/>
    <property type="evidence" value="ECO:0000318"/>
    <property type="project" value="GO_Central"/>
</dbReference>